<dbReference type="STRING" id="553385.GCA_000591415_00198"/>
<keyword evidence="3" id="KW-1185">Reference proteome</keyword>
<sequence>MPEYQLMARIEAAFDEQIIAAEQVITAVSEEDSPLWRMDGGTADIDWLRLALQDVWYQDGQDGRVTRPYLGVVAAGSAVIDAVAELNLAKERLARLFAELREKYPEQLSELKAILPFRHPGLNQHLRGDGLARLHLKQCWRRVPVAEASVARVRFAWYSSGRSIQRISVADCEALLMKLDTEAEHVRLQLRLLAGLPPDEILTRIQPQAPLMRANLFYREPVLRDDGEAPRTRRALNVSLPLFLPHDDLRLPSLNQPPSTPPTERTRARRGDVRIEDEPFLKSLRVHRYR</sequence>
<feature type="region of interest" description="Disordered" evidence="1">
    <location>
        <begin position="249"/>
        <end position="272"/>
    </location>
</feature>
<dbReference type="GO" id="GO:0005737">
    <property type="term" value="C:cytoplasm"/>
    <property type="evidence" value="ECO:0007669"/>
    <property type="project" value="InterPro"/>
</dbReference>
<protein>
    <submittedName>
        <fullName evidence="2">DNA replication terminus site-binding protein</fullName>
    </submittedName>
</protein>
<dbReference type="EMBL" id="VNFH01000001">
    <property type="protein sequence ID" value="TVU73774.1"/>
    <property type="molecule type" value="Genomic_DNA"/>
</dbReference>
<dbReference type="InterPro" id="IPR036381">
    <property type="entry name" value="Tus_dom1"/>
</dbReference>
<dbReference type="Proteomes" id="UP000319941">
    <property type="component" value="Unassembled WGS sequence"/>
</dbReference>
<dbReference type="RefSeq" id="WP_024950627.1">
    <property type="nucleotide sequence ID" value="NZ_CAWOWR010000001.1"/>
</dbReference>
<dbReference type="OrthoDB" id="6354133at2"/>
<evidence type="ECO:0000256" key="1">
    <source>
        <dbReference type="SAM" id="MobiDB-lite"/>
    </source>
</evidence>
<dbReference type="AlphaFoldDB" id="A0A558HXF9"/>
<dbReference type="GO" id="GO:0006274">
    <property type="term" value="P:DNA replication termination"/>
    <property type="evidence" value="ECO:0007669"/>
    <property type="project" value="InterPro"/>
</dbReference>
<comment type="caution">
    <text evidence="2">The sequence shown here is derived from an EMBL/GenBank/DDBJ whole genome shotgun (WGS) entry which is preliminary data.</text>
</comment>
<evidence type="ECO:0000313" key="2">
    <source>
        <dbReference type="EMBL" id="TVU73774.1"/>
    </source>
</evidence>
<accession>A0A558HXF9</accession>
<gene>
    <name evidence="2" type="ORF">FQP86_01505</name>
</gene>
<reference evidence="2 3" key="1">
    <citation type="submission" date="2019-07" db="EMBL/GenBank/DDBJ databases">
        <title>Diversity of Bacteria from Kongsfjorden, Arctic.</title>
        <authorList>
            <person name="Yu Y."/>
        </authorList>
    </citation>
    <scope>NUCLEOTIDE SEQUENCE [LARGE SCALE GENOMIC DNA]</scope>
    <source>
        <strain evidence="2 3">SM1923</strain>
    </source>
</reference>
<evidence type="ECO:0000313" key="3">
    <source>
        <dbReference type="Proteomes" id="UP000319941"/>
    </source>
</evidence>
<proteinExistence type="predicted"/>
<name>A0A558HXF9_9GAMM</name>
<dbReference type="GO" id="GO:0003677">
    <property type="term" value="F:DNA binding"/>
    <property type="evidence" value="ECO:0007669"/>
    <property type="project" value="InterPro"/>
</dbReference>
<dbReference type="Gene3D" id="3.50.14.10">
    <property type="entry name" value="Replication terminator Tus, domain 1 superfamily/Replication terminator Tus"/>
    <property type="match status" value="1"/>
</dbReference>
<organism evidence="2 3">
    <name type="scientific">Cobetia crustatorum</name>
    <dbReference type="NCBI Taxonomy" id="553385"/>
    <lineage>
        <taxon>Bacteria</taxon>
        <taxon>Pseudomonadati</taxon>
        <taxon>Pseudomonadota</taxon>
        <taxon>Gammaproteobacteria</taxon>
        <taxon>Oceanospirillales</taxon>
        <taxon>Halomonadaceae</taxon>
        <taxon>Cobetia</taxon>
    </lineage>
</organism>